<dbReference type="Proteomes" id="UP000539372">
    <property type="component" value="Unassembled WGS sequence"/>
</dbReference>
<dbReference type="EMBL" id="JABBNT010000001">
    <property type="protein sequence ID" value="NMM42854.1"/>
    <property type="molecule type" value="Genomic_DNA"/>
</dbReference>
<sequence length="153" mass="17120">MGYAIRHLPKYNLVYCVHWGICDPKQMLAEIRSPGFEPRDTFRADTLVQIMPNADLSTITPEFAVEIWKADQETFFEPFGEKPSSKLAFVCPENLDRIIMRMIVTLGHASTEGSEEPDTFTDLTDALSWLGNDRIAAEAELTAIATALVAKPE</sequence>
<evidence type="ECO:0000313" key="1">
    <source>
        <dbReference type="EMBL" id="NMM42854.1"/>
    </source>
</evidence>
<name>A0A7Y0DWF1_9PROT</name>
<protein>
    <submittedName>
        <fullName evidence="1">Uncharacterized protein</fullName>
    </submittedName>
</protein>
<accession>A0A7Y0DWF1</accession>
<dbReference type="AlphaFoldDB" id="A0A7Y0DWF1"/>
<proteinExistence type="predicted"/>
<keyword evidence="2" id="KW-1185">Reference proteome</keyword>
<reference evidence="1 2" key="1">
    <citation type="submission" date="2020-04" db="EMBL/GenBank/DDBJ databases">
        <title>Rhodospirillaceae bacterium KN72 isolated from deep sea.</title>
        <authorList>
            <person name="Zhang D.-C."/>
        </authorList>
    </citation>
    <scope>NUCLEOTIDE SEQUENCE [LARGE SCALE GENOMIC DNA]</scope>
    <source>
        <strain evidence="1 2">KN72</strain>
    </source>
</reference>
<evidence type="ECO:0000313" key="2">
    <source>
        <dbReference type="Proteomes" id="UP000539372"/>
    </source>
</evidence>
<comment type="caution">
    <text evidence="1">The sequence shown here is derived from an EMBL/GenBank/DDBJ whole genome shotgun (WGS) entry which is preliminary data.</text>
</comment>
<gene>
    <name evidence="1" type="ORF">HH303_00080</name>
</gene>
<dbReference type="RefSeq" id="WP_169623177.1">
    <property type="nucleotide sequence ID" value="NZ_JABBNT010000001.1"/>
</dbReference>
<organism evidence="1 2">
    <name type="scientific">Pacificispira spongiicola</name>
    <dbReference type="NCBI Taxonomy" id="2729598"/>
    <lineage>
        <taxon>Bacteria</taxon>
        <taxon>Pseudomonadati</taxon>
        <taxon>Pseudomonadota</taxon>
        <taxon>Alphaproteobacteria</taxon>
        <taxon>Rhodospirillales</taxon>
        <taxon>Rhodospirillaceae</taxon>
        <taxon>Pacificispira</taxon>
    </lineage>
</organism>